<dbReference type="GO" id="GO:0005524">
    <property type="term" value="F:ATP binding"/>
    <property type="evidence" value="ECO:0007669"/>
    <property type="project" value="UniProtKB-UniRule"/>
</dbReference>
<feature type="transmembrane region" description="Helical" evidence="11">
    <location>
        <begin position="259"/>
        <end position="283"/>
    </location>
</feature>
<keyword evidence="3 11" id="KW-1003">Cell membrane</keyword>
<dbReference type="Proteomes" id="UP000231655">
    <property type="component" value="Unassembled WGS sequence"/>
</dbReference>
<dbReference type="SFLD" id="SFLDG00002">
    <property type="entry name" value="C1.7:_P-type_atpase_like"/>
    <property type="match status" value="1"/>
</dbReference>
<keyword evidence="10 11" id="KW-0472">Membrane</keyword>
<dbReference type="Pfam" id="PF00702">
    <property type="entry name" value="Hydrolase"/>
    <property type="match status" value="1"/>
</dbReference>
<reference evidence="14 17" key="2">
    <citation type="journal article" date="2018" name="Int. J. Syst. Evol. Microbiol.">
        <title>Pseudooceanicola lipolyticus sp. nov., a marine alphaproteobacterium, reclassification of Oceanicola flagellatus as Pseudooceanicola flagellatus comb. nov. and emended description of the genus Pseudooceanicola.</title>
        <authorList>
            <person name="Huang M.-M."/>
            <person name="Guo L.-L."/>
            <person name="Wu Y.-H."/>
            <person name="Lai Q.-L."/>
            <person name="Shao Z.-Z."/>
            <person name="Wang C.-S."/>
            <person name="Wu M."/>
            <person name="Xu X.-W."/>
        </authorList>
    </citation>
    <scope>NUCLEOTIDE SEQUENCE [LARGE SCALE GENOMIC DNA]</scope>
    <source>
        <strain evidence="14 17">Ar-45</strain>
    </source>
</reference>
<dbReference type="PRINTS" id="PR00943">
    <property type="entry name" value="CUATPASE"/>
</dbReference>
<dbReference type="InterPro" id="IPR018303">
    <property type="entry name" value="ATPase_P-typ_P_site"/>
</dbReference>
<dbReference type="GO" id="GO:0016887">
    <property type="term" value="F:ATP hydrolysis activity"/>
    <property type="evidence" value="ECO:0007669"/>
    <property type="project" value="InterPro"/>
</dbReference>
<dbReference type="NCBIfam" id="TIGR01511">
    <property type="entry name" value="ATPase-IB1_Cu"/>
    <property type="match status" value="1"/>
</dbReference>
<dbReference type="EMBL" id="OBEA01000008">
    <property type="protein sequence ID" value="SNY58807.1"/>
    <property type="molecule type" value="Genomic_DNA"/>
</dbReference>
<evidence type="ECO:0000256" key="6">
    <source>
        <dbReference type="ARBA" id="ARBA00022741"/>
    </source>
</evidence>
<dbReference type="Pfam" id="PF00122">
    <property type="entry name" value="E1-E2_ATPase"/>
    <property type="match status" value="1"/>
</dbReference>
<dbReference type="InterPro" id="IPR023299">
    <property type="entry name" value="ATPase_P-typ_cyto_dom_N"/>
</dbReference>
<dbReference type="Pfam" id="PF00403">
    <property type="entry name" value="HMA"/>
    <property type="match status" value="2"/>
</dbReference>
<feature type="transmembrane region" description="Helical" evidence="11">
    <location>
        <begin position="214"/>
        <end position="238"/>
    </location>
</feature>
<keyword evidence="6 11" id="KW-0547">Nucleotide-binding</keyword>
<dbReference type="EMBL" id="PGTD01000011">
    <property type="protein sequence ID" value="PJE31050.1"/>
    <property type="molecule type" value="Genomic_DNA"/>
</dbReference>
<evidence type="ECO:0000256" key="9">
    <source>
        <dbReference type="ARBA" id="ARBA00022989"/>
    </source>
</evidence>
<sequence>MDQRLTDAGAPQSSENPSSGAKPSGTSGTLTLEVTGMHCGGCVRRAETALSEMPGTTAARVNLATRRAEIDHDGSLTPDMAAARLAEAGYPASETTLVLEIDGATCGSCAARIEGALRAVPGVEEAGFNLANSTARARVLTGAVTPEALIRAVEAAGYGAQEALSGASAAEQAEARQAAEAKGLKRDTLIAGALSLPVVVLAMGGHVFPAFHHWVAMNIGMTASNVVQFLLTTLVLAWPGARFFRMGLPTLRHLAPDMNALVVLGTSAAWAFSTVATFAPALLPEGAAHVYFEAAAVIVTLILAGRWMEARARGQASAAIRRLAGLQVREALLQAPDGTLSSVRVSALEPGDLIALRPGDRLPVDGVVTEGSSDIDESMVTGEPIPATRRPGDPVIGGTVNGAGALVMRATATGGDTMLSRIMQAVDEAQGAKLPVQNLVDRVAQVFVPAVILAALVTFVAWLAFGGGFGNAVVASVSVLVVACPCAMGLAVPVSIMVGTGRASELGVLFRRGDALQKLRDVRVVAFDKTGTLTLGKPALSGVMAEGDEDAALALLAALESRSEHPIAHAIVSAAQERGLDLPEVEEVKAISGEGLTGRSEGSELRIGNRDFLTVPLPQALAEQAAEWEGTGATVLYAQRDAQVLAVLSVSDVIREEAPRIIAALKAQGLRPAMVTGDSEAAARHVGAALGIEMIRAGVKPMDKAAAVEDLRAEGGPVAFAGDGINDAPALAAADVGVAMGSGTDIAMEAAEVVLVGGDLRGVPTALELSRRTMANIRQNLFWAFAYNVALIPVAAGLLTLWDGPLLSPMLASAAMAASSVLVVTNALRLRRVQQALQ</sequence>
<evidence type="ECO:0000256" key="8">
    <source>
        <dbReference type="ARBA" id="ARBA00022967"/>
    </source>
</evidence>
<dbReference type="Gene3D" id="3.40.1110.10">
    <property type="entry name" value="Calcium-transporting ATPase, cytoplasmic domain N"/>
    <property type="match status" value="1"/>
</dbReference>
<proteinExistence type="inferred from homology"/>
<keyword evidence="9 11" id="KW-1133">Transmembrane helix</keyword>
<feature type="transmembrane region" description="Helical" evidence="11">
    <location>
        <begin position="808"/>
        <end position="828"/>
    </location>
</feature>
<feature type="transmembrane region" description="Helical" evidence="11">
    <location>
        <begin position="443"/>
        <end position="465"/>
    </location>
</feature>
<evidence type="ECO:0000313" key="16">
    <source>
        <dbReference type="Proteomes" id="UP000231655"/>
    </source>
</evidence>
<feature type="transmembrane region" description="Helical" evidence="11">
    <location>
        <begin position="781"/>
        <end position="802"/>
    </location>
</feature>
<dbReference type="Gene3D" id="2.70.150.10">
    <property type="entry name" value="Calcium-transporting ATPase, cytoplasmic transduction domain A"/>
    <property type="match status" value="1"/>
</dbReference>
<evidence type="ECO:0000313" key="14">
    <source>
        <dbReference type="EMBL" id="PJE31050.1"/>
    </source>
</evidence>
<dbReference type="GO" id="GO:0060003">
    <property type="term" value="P:copper ion export"/>
    <property type="evidence" value="ECO:0007669"/>
    <property type="project" value="UniProtKB-ARBA"/>
</dbReference>
<dbReference type="InterPro" id="IPR036163">
    <property type="entry name" value="HMA_dom_sf"/>
</dbReference>
<dbReference type="PROSITE" id="PS50846">
    <property type="entry name" value="HMA_2"/>
    <property type="match status" value="2"/>
</dbReference>
<feature type="transmembrane region" description="Helical" evidence="11">
    <location>
        <begin position="189"/>
        <end position="208"/>
    </location>
</feature>
<dbReference type="InterPro" id="IPR044492">
    <property type="entry name" value="P_typ_ATPase_HD_dom"/>
</dbReference>
<evidence type="ECO:0000256" key="4">
    <source>
        <dbReference type="ARBA" id="ARBA00022692"/>
    </source>
</evidence>
<evidence type="ECO:0000256" key="10">
    <source>
        <dbReference type="ARBA" id="ARBA00023136"/>
    </source>
</evidence>
<dbReference type="Gene3D" id="3.40.50.1000">
    <property type="entry name" value="HAD superfamily/HAD-like"/>
    <property type="match status" value="1"/>
</dbReference>
<dbReference type="InterPro" id="IPR008250">
    <property type="entry name" value="ATPase_P-typ_transduc_dom_A_sf"/>
</dbReference>
<accession>A0A285JGA5</accession>
<protein>
    <submittedName>
        <fullName evidence="14">Cu(2+)-exporting ATPase</fullName>
    </submittedName>
    <submittedName>
        <fullName evidence="15">Cu+-exporting ATPase</fullName>
    </submittedName>
</protein>
<dbReference type="InterPro" id="IPR027256">
    <property type="entry name" value="P-typ_ATPase_IB"/>
</dbReference>
<evidence type="ECO:0000256" key="2">
    <source>
        <dbReference type="ARBA" id="ARBA00006024"/>
    </source>
</evidence>
<feature type="transmembrane region" description="Helical" evidence="11">
    <location>
        <begin position="289"/>
        <end position="308"/>
    </location>
</feature>
<dbReference type="PANTHER" id="PTHR43520:SF8">
    <property type="entry name" value="P-TYPE CU(+) TRANSPORTER"/>
    <property type="match status" value="1"/>
</dbReference>
<evidence type="ECO:0000256" key="5">
    <source>
        <dbReference type="ARBA" id="ARBA00022723"/>
    </source>
</evidence>
<dbReference type="SUPFAM" id="SSF56784">
    <property type="entry name" value="HAD-like"/>
    <property type="match status" value="1"/>
</dbReference>
<dbReference type="GO" id="GO:0043682">
    <property type="term" value="F:P-type divalent copper transporter activity"/>
    <property type="evidence" value="ECO:0007669"/>
    <property type="project" value="TreeGrafter"/>
</dbReference>
<organism evidence="15 16">
    <name type="scientific">Pseudooceanicola antarcticus</name>
    <dbReference type="NCBI Taxonomy" id="1247613"/>
    <lineage>
        <taxon>Bacteria</taxon>
        <taxon>Pseudomonadati</taxon>
        <taxon>Pseudomonadota</taxon>
        <taxon>Alphaproteobacteria</taxon>
        <taxon>Rhodobacterales</taxon>
        <taxon>Paracoccaceae</taxon>
        <taxon>Pseudooceanicola</taxon>
    </lineage>
</organism>
<comment type="subcellular location">
    <subcellularLocation>
        <location evidence="1">Cell membrane</location>
        <topology evidence="1">Multi-pass membrane protein</topology>
    </subcellularLocation>
</comment>
<evidence type="ECO:0000256" key="7">
    <source>
        <dbReference type="ARBA" id="ARBA00022840"/>
    </source>
</evidence>
<dbReference type="PROSITE" id="PS00154">
    <property type="entry name" value="ATPASE_E1_E2"/>
    <property type="match status" value="1"/>
</dbReference>
<evidence type="ECO:0000256" key="12">
    <source>
        <dbReference type="SAM" id="MobiDB-lite"/>
    </source>
</evidence>
<gene>
    <name evidence="14" type="ORF">CVM39_04465</name>
    <name evidence="15" type="ORF">SAMN06297129_3616</name>
</gene>
<dbReference type="RefSeq" id="WP_097147305.1">
    <property type="nucleotide sequence ID" value="NZ_OBEA01000008.1"/>
</dbReference>
<dbReference type="SUPFAM" id="SSF55008">
    <property type="entry name" value="HMA, heavy metal-associated domain"/>
    <property type="match status" value="2"/>
</dbReference>
<reference evidence="15 16" key="1">
    <citation type="submission" date="2017-09" db="EMBL/GenBank/DDBJ databases">
        <authorList>
            <person name="Ehlers B."/>
            <person name="Leendertz F.H."/>
        </authorList>
    </citation>
    <scope>NUCLEOTIDE SEQUENCE [LARGE SCALE GENOMIC DNA]</scope>
    <source>
        <strain evidence="15 16">CGMCC 1.12662</strain>
    </source>
</reference>
<dbReference type="FunFam" id="2.70.150.10:FF:000020">
    <property type="entry name" value="Copper-exporting P-type ATPase A"/>
    <property type="match status" value="1"/>
</dbReference>
<dbReference type="GO" id="GO:0005507">
    <property type="term" value="F:copper ion binding"/>
    <property type="evidence" value="ECO:0007669"/>
    <property type="project" value="TreeGrafter"/>
</dbReference>
<feature type="compositionally biased region" description="Polar residues" evidence="12">
    <location>
        <begin position="11"/>
        <end position="30"/>
    </location>
</feature>
<evidence type="ECO:0000256" key="1">
    <source>
        <dbReference type="ARBA" id="ARBA00004651"/>
    </source>
</evidence>
<feature type="domain" description="HMA" evidence="13">
    <location>
        <begin position="28"/>
        <end position="93"/>
    </location>
</feature>
<keyword evidence="8" id="KW-1278">Translocase</keyword>
<keyword evidence="7 11" id="KW-0067">ATP-binding</keyword>
<feature type="domain" description="HMA" evidence="13">
    <location>
        <begin position="95"/>
        <end position="161"/>
    </location>
</feature>
<dbReference type="SUPFAM" id="SSF81653">
    <property type="entry name" value="Calcium ATPase, transduction domain A"/>
    <property type="match status" value="1"/>
</dbReference>
<keyword evidence="17" id="KW-1185">Reference proteome</keyword>
<dbReference type="GO" id="GO:0055070">
    <property type="term" value="P:copper ion homeostasis"/>
    <property type="evidence" value="ECO:0007669"/>
    <property type="project" value="TreeGrafter"/>
</dbReference>
<dbReference type="CDD" id="cd02094">
    <property type="entry name" value="P-type_ATPase_Cu-like"/>
    <property type="match status" value="1"/>
</dbReference>
<name>A0A285JGA5_9RHOB</name>
<dbReference type="CDD" id="cd00371">
    <property type="entry name" value="HMA"/>
    <property type="match status" value="2"/>
</dbReference>
<dbReference type="NCBIfam" id="TIGR01525">
    <property type="entry name" value="ATPase-IB_hvy"/>
    <property type="match status" value="1"/>
</dbReference>
<dbReference type="InterPro" id="IPR023298">
    <property type="entry name" value="ATPase_P-typ_TM_dom_sf"/>
</dbReference>
<evidence type="ECO:0000259" key="13">
    <source>
        <dbReference type="PROSITE" id="PS50846"/>
    </source>
</evidence>
<dbReference type="PANTHER" id="PTHR43520">
    <property type="entry name" value="ATP7, ISOFORM B"/>
    <property type="match status" value="1"/>
</dbReference>
<feature type="transmembrane region" description="Helical" evidence="11">
    <location>
        <begin position="471"/>
        <end position="492"/>
    </location>
</feature>
<evidence type="ECO:0000256" key="3">
    <source>
        <dbReference type="ARBA" id="ARBA00022475"/>
    </source>
</evidence>
<dbReference type="SFLD" id="SFLDF00027">
    <property type="entry name" value="p-type_atpase"/>
    <property type="match status" value="1"/>
</dbReference>
<dbReference type="NCBIfam" id="TIGR01494">
    <property type="entry name" value="ATPase_P-type"/>
    <property type="match status" value="1"/>
</dbReference>
<evidence type="ECO:0000313" key="15">
    <source>
        <dbReference type="EMBL" id="SNY58807.1"/>
    </source>
</evidence>
<keyword evidence="5 11" id="KW-0479">Metal-binding</keyword>
<dbReference type="PRINTS" id="PR00119">
    <property type="entry name" value="CATATPASE"/>
</dbReference>
<dbReference type="InterPro" id="IPR001757">
    <property type="entry name" value="P_typ_ATPase"/>
</dbReference>
<feature type="region of interest" description="Disordered" evidence="12">
    <location>
        <begin position="1"/>
        <end position="30"/>
    </location>
</feature>
<dbReference type="SUPFAM" id="SSF81665">
    <property type="entry name" value="Calcium ATPase, transmembrane domain M"/>
    <property type="match status" value="1"/>
</dbReference>
<dbReference type="InterPro" id="IPR036412">
    <property type="entry name" value="HAD-like_sf"/>
</dbReference>
<dbReference type="InterPro" id="IPR059000">
    <property type="entry name" value="ATPase_P-type_domA"/>
</dbReference>
<dbReference type="Proteomes" id="UP000231702">
    <property type="component" value="Unassembled WGS sequence"/>
</dbReference>
<dbReference type="InterPro" id="IPR023214">
    <property type="entry name" value="HAD_sf"/>
</dbReference>
<dbReference type="GO" id="GO:0005886">
    <property type="term" value="C:plasma membrane"/>
    <property type="evidence" value="ECO:0007669"/>
    <property type="project" value="UniProtKB-SubCell"/>
</dbReference>
<comment type="similarity">
    <text evidence="2 11">Belongs to the cation transport ATPase (P-type) (TC 3.A.3) family. Type IB subfamily.</text>
</comment>
<evidence type="ECO:0000256" key="11">
    <source>
        <dbReference type="RuleBase" id="RU362081"/>
    </source>
</evidence>
<dbReference type="AlphaFoldDB" id="A0A285JGA5"/>
<dbReference type="Gene3D" id="3.30.70.100">
    <property type="match status" value="2"/>
</dbReference>
<keyword evidence="4 11" id="KW-0812">Transmembrane</keyword>
<evidence type="ECO:0000313" key="17">
    <source>
        <dbReference type="Proteomes" id="UP000231702"/>
    </source>
</evidence>
<dbReference type="SFLD" id="SFLDS00003">
    <property type="entry name" value="Haloacid_Dehalogenase"/>
    <property type="match status" value="1"/>
</dbReference>
<dbReference type="OrthoDB" id="9807843at2"/>
<dbReference type="InterPro" id="IPR006121">
    <property type="entry name" value="HMA_dom"/>
</dbReference>